<name>A0A8R1E1K0_CAEJA</name>
<proteinExistence type="predicted"/>
<dbReference type="AlphaFoldDB" id="A0A8R1E1K0"/>
<evidence type="ECO:0000313" key="4">
    <source>
        <dbReference type="Proteomes" id="UP000005237"/>
    </source>
</evidence>
<dbReference type="Proteomes" id="UP000005237">
    <property type="component" value="Unassembled WGS sequence"/>
</dbReference>
<dbReference type="Pfam" id="PF00069">
    <property type="entry name" value="Pkinase"/>
    <property type="match status" value="1"/>
</dbReference>
<reference evidence="4" key="1">
    <citation type="submission" date="2010-08" db="EMBL/GenBank/DDBJ databases">
        <authorList>
            <consortium name="Caenorhabditis japonica Sequencing Consortium"/>
            <person name="Wilson R.K."/>
        </authorList>
    </citation>
    <scope>NUCLEOTIDE SEQUENCE [LARGE SCALE GENOMIC DNA]</scope>
    <source>
        <strain evidence="4">DF5081</strain>
    </source>
</reference>
<reference evidence="3" key="2">
    <citation type="submission" date="2022-06" db="UniProtKB">
        <authorList>
            <consortium name="EnsemblMetazoa"/>
        </authorList>
    </citation>
    <scope>IDENTIFICATION</scope>
    <source>
        <strain evidence="3">DF5081</strain>
    </source>
</reference>
<feature type="region of interest" description="Disordered" evidence="1">
    <location>
        <begin position="329"/>
        <end position="357"/>
    </location>
</feature>
<keyword evidence="4" id="KW-1185">Reference proteome</keyword>
<dbReference type="PANTHER" id="PTHR11909">
    <property type="entry name" value="CASEIN KINASE-RELATED"/>
    <property type="match status" value="1"/>
</dbReference>
<evidence type="ECO:0000259" key="2">
    <source>
        <dbReference type="PROSITE" id="PS50011"/>
    </source>
</evidence>
<evidence type="ECO:0000256" key="1">
    <source>
        <dbReference type="SAM" id="MobiDB-lite"/>
    </source>
</evidence>
<dbReference type="GO" id="GO:0004672">
    <property type="term" value="F:protein kinase activity"/>
    <property type="evidence" value="ECO:0007669"/>
    <property type="project" value="InterPro"/>
</dbReference>
<accession>A0A8R1E1K0</accession>
<dbReference type="InterPro" id="IPR000719">
    <property type="entry name" value="Prot_kinase_dom"/>
</dbReference>
<dbReference type="PROSITE" id="PS50011">
    <property type="entry name" value="PROTEIN_KINASE_DOM"/>
    <property type="match status" value="1"/>
</dbReference>
<dbReference type="InterPro" id="IPR011009">
    <property type="entry name" value="Kinase-like_dom_sf"/>
</dbReference>
<organism evidence="3 4">
    <name type="scientific">Caenorhabditis japonica</name>
    <dbReference type="NCBI Taxonomy" id="281687"/>
    <lineage>
        <taxon>Eukaryota</taxon>
        <taxon>Metazoa</taxon>
        <taxon>Ecdysozoa</taxon>
        <taxon>Nematoda</taxon>
        <taxon>Chromadorea</taxon>
        <taxon>Rhabditida</taxon>
        <taxon>Rhabditina</taxon>
        <taxon>Rhabditomorpha</taxon>
        <taxon>Rhabditoidea</taxon>
        <taxon>Rhabditidae</taxon>
        <taxon>Peloderinae</taxon>
        <taxon>Caenorhabditis</taxon>
    </lineage>
</organism>
<dbReference type="GO" id="GO:0005524">
    <property type="term" value="F:ATP binding"/>
    <property type="evidence" value="ECO:0007669"/>
    <property type="project" value="InterPro"/>
</dbReference>
<protein>
    <submittedName>
        <fullName evidence="3">Protein kinase domain-containing protein</fullName>
    </submittedName>
</protein>
<feature type="domain" description="Protein kinase" evidence="2">
    <location>
        <begin position="1"/>
        <end position="171"/>
    </location>
</feature>
<sequence length="357" mass="41321">MSIQALDSLREIHEIGYVHRDVKPANFAIGALGTPKQRLLHILDFGIARQYLVKDEKGKNDGLRIRKPRKIVPFRGTLRYCSVNAQERREQGRQDDLWSLFYMIVELVKGSLPWTGIVEEEKVRAMKEDFKELFDGLDMDFVYIAEHLSVLRYKSKPDYALLRKLLLNVFVKRKFTPNMKVDWEKGGRYDRYFEKKTSTLPTVTEKDMTAVDLAKILKVPASVERITHAQVVAAGNLSQDDDDLNTAQDDTLIERETNFMPQKVTIRANSVSEFSHIGERRFVPMTLCQQKVQIIEENWKRKEEEALREKLVKKAAAQRRAKADIIVNEDNTAMKSKPSRIQKRSVSTPSKRNKRKG</sequence>
<dbReference type="Gene3D" id="1.10.510.10">
    <property type="entry name" value="Transferase(Phosphotransferase) domain 1"/>
    <property type="match status" value="1"/>
</dbReference>
<dbReference type="InterPro" id="IPR050235">
    <property type="entry name" value="CK1_Ser-Thr_kinase"/>
</dbReference>
<dbReference type="EnsemblMetazoa" id="CJA16165.1">
    <property type="protein sequence ID" value="CJA16165.1"/>
    <property type="gene ID" value="WBGene00135369"/>
</dbReference>
<evidence type="ECO:0000313" key="3">
    <source>
        <dbReference type="EnsemblMetazoa" id="CJA16165.1"/>
    </source>
</evidence>
<dbReference type="SUPFAM" id="SSF56112">
    <property type="entry name" value="Protein kinase-like (PK-like)"/>
    <property type="match status" value="1"/>
</dbReference>